<protein>
    <submittedName>
        <fullName evidence="1">Uncharacterized protein</fullName>
    </submittedName>
</protein>
<name>A0A9Q6ABI4_9BACI</name>
<dbReference type="EMBL" id="PGUV01000001">
    <property type="protein sequence ID" value="PLS09837.1"/>
    <property type="molecule type" value="Genomic_DNA"/>
</dbReference>
<sequence>MIINNRSERSYKPFKNSQKKVERRSIIANTSKRAKANVVINYSLKQRKKWFKPVLVLNISFSKNFFNLDVADVTTLDQLAWTM</sequence>
<comment type="caution">
    <text evidence="1">The sequence shown here is derived from an EMBL/GenBank/DDBJ whole genome shotgun (WGS) entry which is preliminary data.</text>
</comment>
<proteinExistence type="predicted"/>
<reference evidence="1 2" key="1">
    <citation type="submission" date="2017-12" db="EMBL/GenBank/DDBJ databases">
        <title>Comparative Functional Genomics of Dry Heat Resistant strains isolated from the Viking Spacecraft.</title>
        <authorList>
            <person name="Seuylemezian A."/>
            <person name="Cooper K."/>
            <person name="Vaishampayan P."/>
        </authorList>
    </citation>
    <scope>NUCLEOTIDE SEQUENCE [LARGE SCALE GENOMIC DNA]</scope>
    <source>
        <strain evidence="1 2">V48-19</strain>
    </source>
</reference>
<gene>
    <name evidence="1" type="ORF">CUU63_00540</name>
</gene>
<dbReference type="AlphaFoldDB" id="A0A9Q6ABI4"/>
<evidence type="ECO:0000313" key="2">
    <source>
        <dbReference type="Proteomes" id="UP000234803"/>
    </source>
</evidence>
<accession>A0A9Q6ABI4</accession>
<organism evidence="1 2">
    <name type="scientific">Bacillus halotolerans</name>
    <dbReference type="NCBI Taxonomy" id="260554"/>
    <lineage>
        <taxon>Bacteria</taxon>
        <taxon>Bacillati</taxon>
        <taxon>Bacillota</taxon>
        <taxon>Bacilli</taxon>
        <taxon>Bacillales</taxon>
        <taxon>Bacillaceae</taxon>
        <taxon>Bacillus</taxon>
    </lineage>
</organism>
<dbReference type="Proteomes" id="UP000234803">
    <property type="component" value="Unassembled WGS sequence"/>
</dbReference>
<evidence type="ECO:0000313" key="1">
    <source>
        <dbReference type="EMBL" id="PLS09837.1"/>
    </source>
</evidence>